<dbReference type="Pfam" id="PF14429">
    <property type="entry name" value="DOCK-C2"/>
    <property type="match status" value="1"/>
</dbReference>
<feature type="domain" description="C2 DOCK-type" evidence="5">
    <location>
        <begin position="573"/>
        <end position="744"/>
    </location>
</feature>
<gene>
    <name evidence="7" type="ORF">LSH36_357g01012</name>
</gene>
<feature type="region of interest" description="Disordered" evidence="4">
    <location>
        <begin position="158"/>
        <end position="186"/>
    </location>
</feature>
<feature type="compositionally biased region" description="Basic residues" evidence="4">
    <location>
        <begin position="2058"/>
        <end position="2073"/>
    </location>
</feature>
<keyword evidence="8" id="KW-1185">Reference proteome</keyword>
<dbReference type="Proteomes" id="UP001208570">
    <property type="component" value="Unassembled WGS sequence"/>
</dbReference>
<dbReference type="InterPro" id="IPR043162">
    <property type="entry name" value="DOCK_C_lobe_C"/>
</dbReference>
<evidence type="ECO:0000256" key="1">
    <source>
        <dbReference type="ARBA" id="ARBA00022553"/>
    </source>
</evidence>
<feature type="compositionally biased region" description="Basic and acidic residues" evidence="4">
    <location>
        <begin position="437"/>
        <end position="460"/>
    </location>
</feature>
<dbReference type="Gene3D" id="2.60.40.150">
    <property type="entry name" value="C2 domain"/>
    <property type="match status" value="1"/>
</dbReference>
<feature type="compositionally biased region" description="Polar residues" evidence="4">
    <location>
        <begin position="172"/>
        <end position="186"/>
    </location>
</feature>
<reference evidence="7" key="1">
    <citation type="journal article" date="2023" name="Mol. Biol. Evol.">
        <title>Third-Generation Sequencing Reveals the Adaptive Role of the Epigenome in Three Deep-Sea Polychaetes.</title>
        <authorList>
            <person name="Perez M."/>
            <person name="Aroh O."/>
            <person name="Sun Y."/>
            <person name="Lan Y."/>
            <person name="Juniper S.K."/>
            <person name="Young C.R."/>
            <person name="Angers B."/>
            <person name="Qian P.Y."/>
        </authorList>
    </citation>
    <scope>NUCLEOTIDE SEQUENCE</scope>
    <source>
        <strain evidence="7">P08H-3</strain>
    </source>
</reference>
<dbReference type="Gene3D" id="1.25.40.410">
    <property type="match status" value="1"/>
</dbReference>
<evidence type="ECO:0000313" key="7">
    <source>
        <dbReference type="EMBL" id="KAK2151603.1"/>
    </source>
</evidence>
<dbReference type="SUPFAM" id="SSF48371">
    <property type="entry name" value="ARM repeat"/>
    <property type="match status" value="1"/>
</dbReference>
<dbReference type="Pfam" id="PF20422">
    <property type="entry name" value="DHR-2_Lobe_B"/>
    <property type="match status" value="1"/>
</dbReference>
<dbReference type="InterPro" id="IPR035892">
    <property type="entry name" value="C2_domain_sf"/>
</dbReference>
<dbReference type="InterPro" id="IPR046769">
    <property type="entry name" value="DOCKER_Lobe_A"/>
</dbReference>
<dbReference type="Gene3D" id="1.20.58.740">
    <property type="match status" value="1"/>
</dbReference>
<evidence type="ECO:0000259" key="6">
    <source>
        <dbReference type="PROSITE" id="PS51651"/>
    </source>
</evidence>
<feature type="domain" description="DOCKER" evidence="6">
    <location>
        <begin position="1619"/>
        <end position="2054"/>
    </location>
</feature>
<dbReference type="InterPro" id="IPR027007">
    <property type="entry name" value="C2_DOCK-type_domain"/>
</dbReference>
<name>A0AAD9JFC5_9ANNE</name>
<dbReference type="PANTHER" id="PTHR23317:SF76">
    <property type="entry name" value="LD20667P"/>
    <property type="match status" value="1"/>
</dbReference>
<evidence type="ECO:0000256" key="3">
    <source>
        <dbReference type="PROSITE-ProRule" id="PRU00983"/>
    </source>
</evidence>
<dbReference type="Pfam" id="PF06920">
    <property type="entry name" value="DHR-2_Lobe_A"/>
    <property type="match status" value="1"/>
</dbReference>
<dbReference type="InterPro" id="IPR021816">
    <property type="entry name" value="DOCK_C/D_N"/>
</dbReference>
<feature type="region of interest" description="Disordered" evidence="4">
    <location>
        <begin position="437"/>
        <end position="461"/>
    </location>
</feature>
<accession>A0AAD9JFC5</accession>
<organism evidence="7 8">
    <name type="scientific">Paralvinella palmiformis</name>
    <dbReference type="NCBI Taxonomy" id="53620"/>
    <lineage>
        <taxon>Eukaryota</taxon>
        <taxon>Metazoa</taxon>
        <taxon>Spiralia</taxon>
        <taxon>Lophotrochozoa</taxon>
        <taxon>Annelida</taxon>
        <taxon>Polychaeta</taxon>
        <taxon>Sedentaria</taxon>
        <taxon>Canalipalpata</taxon>
        <taxon>Terebellida</taxon>
        <taxon>Terebelliformia</taxon>
        <taxon>Alvinellidae</taxon>
        <taxon>Paralvinella</taxon>
    </lineage>
</organism>
<evidence type="ECO:0000313" key="8">
    <source>
        <dbReference type="Proteomes" id="UP001208570"/>
    </source>
</evidence>
<feature type="region of interest" description="Disordered" evidence="4">
    <location>
        <begin position="204"/>
        <end position="230"/>
    </location>
</feature>
<dbReference type="FunFam" id="1.20.58.740:FF:000002">
    <property type="entry name" value="Dedicator of cytokinesis protein 7"/>
    <property type="match status" value="1"/>
</dbReference>
<evidence type="ECO:0000256" key="4">
    <source>
        <dbReference type="SAM" id="MobiDB-lite"/>
    </source>
</evidence>
<dbReference type="PANTHER" id="PTHR23317">
    <property type="entry name" value="DEDICATOR OF CYTOKINESIS DOCK"/>
    <property type="match status" value="1"/>
</dbReference>
<dbReference type="InterPro" id="IPR037808">
    <property type="entry name" value="C2_Dock-C"/>
</dbReference>
<dbReference type="GO" id="GO:0007264">
    <property type="term" value="P:small GTPase-mediated signal transduction"/>
    <property type="evidence" value="ECO:0007669"/>
    <property type="project" value="InterPro"/>
</dbReference>
<dbReference type="Pfam" id="PF11878">
    <property type="entry name" value="DOCK_C-D_N"/>
    <property type="match status" value="1"/>
</dbReference>
<keyword evidence="2" id="KW-0344">Guanine-nucleotide releasing factor</keyword>
<dbReference type="Pfam" id="PF20421">
    <property type="entry name" value="DHR-2_Lobe_C"/>
    <property type="match status" value="1"/>
</dbReference>
<comment type="similarity">
    <text evidence="3">Belongs to the DOCK family.</text>
</comment>
<dbReference type="InterPro" id="IPR046770">
    <property type="entry name" value="DOCKER_Lobe_B"/>
</dbReference>
<dbReference type="GO" id="GO:0005085">
    <property type="term" value="F:guanyl-nucleotide exchange factor activity"/>
    <property type="evidence" value="ECO:0007669"/>
    <property type="project" value="UniProtKB-KW"/>
</dbReference>
<dbReference type="PROSITE" id="PS51650">
    <property type="entry name" value="C2_DOCK"/>
    <property type="match status" value="1"/>
</dbReference>
<dbReference type="CDD" id="cd08696">
    <property type="entry name" value="C2_Dock-C"/>
    <property type="match status" value="1"/>
</dbReference>
<evidence type="ECO:0000259" key="5">
    <source>
        <dbReference type="PROSITE" id="PS51650"/>
    </source>
</evidence>
<protein>
    <recommendedName>
        <fullName evidence="9">Dedicator of cytokinesis protein 7</fullName>
    </recommendedName>
</protein>
<dbReference type="InterPro" id="IPR016024">
    <property type="entry name" value="ARM-type_fold"/>
</dbReference>
<sequence length="2079" mass="236138">MSGQRAFVQKLSKRGAAEVRKQVSSACLSELNKSISGLDLAQAYQQSVPLTDVVDPPDFEEFIAQNQNVIDRDPMSHLLEFPTDDIQVKRLCRPVRTIAPVIPERSSDLDSAVQNIVRCYTSDYTVVSRRYEKFVIQHWNLSERHAALNGAPKQEYEIDIPDTNSDHDTDSLDQQPASLSTNDTPRGSWASSIFDLKNSQADVHLPNLLNNTPPNEIDQENRSQRKQNRPPALFHLYPMQNEDEFIEKREPAQMPKENFGHRFMLTCKQLRLDMEIEPIFASVALYDAKEKKKISENFYFDMIQEPVKKLLEGHIAYQDVSTLSRACVFSITYPSPDIFIVIKLEKVLQQGDISEVTEPYMSDKDKNKEKARQNAVLFCDRLGNYRMPFAWTAVQLLSVLNGSAMDSDKDSTRSDSLDRRTSMLGLGAQYDSFRRKMARDDGSSHHGSLERQKLTPDKRSSWTSEDIGAAIDSFKPIIVTVSSFFKQESDKLTDEDLFKFLTELKKPLSSQKKFKCMPGTLKLDISPCPSNPQCCLTPELYKVDPYPDDKGRPMKEVLEFPVSDVYVPYTTYRNLLFVYPKSLNFSNRQGSARNIVVKVTLMEGEDDQCGLQAIFGKSSCPEYSKEAYTTVTYHSKSPDFYEEMKIKLPAQLRDDHHLLFTFYHISCQVKCKDRELPGPVESPIGYTWLPLLHDGRLATGEKSLPVSAEKPPRYYSAVPPDVHLPHIKWVDNHKGLFNIEIKAITSVHTLDEHLDFFLKMVHHAEDKKIPPSIGEQNFESELKRSISELSAAKPGPLIRFLPLILDKLFQLMIQPPIIAAQLVNTGQITFDAIASIVRRVKHTVETKNDQHGRNALLTCYIEYCCTLIGRDEIPYGAGVAASYGGLARPLSMPVGSGTVPDLPLTPDGEVASFMAGRTGSFRKQEMTSYLHMMSGVRKKLIHEEIAYQWAVSVGSSKDLALSNAWFFFEMMIKSMSVYLSQTNQLVGPRSGRFPTQFLEDLESLIQVIVKDIAEIYHKDSFFIRSLNTSFAFFVKDCLSVLDRGFVFEMIRKYCVAISDKAEAISGATLKLEFLRIICSHEHFVTLNLPFGTPMTASAPSSPCPSITSTSSQWSFVSSPSLMDKGLFVELSNQFRQQHFLVGLVLSELSTVLDLRLPNLHYKAINVVRNLLASHDADPRYKDTDVKARVSTLYLPLIEIVLRALSQLYDPDMDRKTQHRRNEILDEVAQMDFKVAMAISGSSVYGGNVSPSTDLCDLNSMANTKSALSQECTRNLLVCLLWVLKNADERILWAWCNDISLYKLDEFLEVLQLCITNFEYKGHNAIQQYSMQTLKKCSDIKSRLEEAILGTGNARSELIMRRRNMSQQEKAATSPGCSDSTKLRWRKEQTQWRQTSCDVERLRDCELDVMTEGHLAAEVTMIVLDTLELFVQMQPPDSLQGILSSILRILLLSLALNQSASTLQHIFASQRALVSKFPELLFEEETEQCADLCLRLLTHCSSPLASTRSQASASLYMLMRQNFEIGNNFARVKMQVTMSLSSLVGVVDDNHSFNEDHLRKSLKTVLTYAESDVDLQETTFPQQVRELVFNLHMILSNTVKMNEFREDPEMLLDLMYRIAKGYQNSPDLRLTWLHNMAKNHSEKGNHAEAAQCLIHSAGLVAEYLNMLEDKPYLPVGCVNFQHISGNVLEESAVSDDVVSPDEEGICTGKYFTEHGFIGLLEQAASSFDMAGMYEAMNDVYKVLIPIYEANHNYKKLASSHGKLQDAFINVCKQEGKRVFGTYFRVGFYGSRFGDLDGEEYVYKEPAITKLPEISHRLENFYTDKLGAEYVQIIKDSNTVERDKLDSDKACIQITYVEPYFDLYEQKDRCTFFQKNYNLRRFMYATPFTMDGRAHGELKDQYKRKTILTVSHSFPYVKTRLPVINREQVILSPIEVAIEDIQKKTKELAVALRQEPSDAKMLQMVLQGCIGTTVNQGPLEVATVFLSPVAAGEATPSKHHNKLRISFKDFLKKCNDALHRNQSLIGDDQKEYQLELQRNFHKVKDRLLPLVSSTISTGTLKKKHKRDKDHRKFYKSHNTDS</sequence>
<evidence type="ECO:0008006" key="9">
    <source>
        <dbReference type="Google" id="ProtNLM"/>
    </source>
</evidence>
<dbReference type="PROSITE" id="PS51651">
    <property type="entry name" value="DOCKER"/>
    <property type="match status" value="1"/>
</dbReference>
<proteinExistence type="inferred from homology"/>
<feature type="compositionally biased region" description="Low complexity" evidence="4">
    <location>
        <begin position="205"/>
        <end position="215"/>
    </location>
</feature>
<dbReference type="InterPro" id="IPR027357">
    <property type="entry name" value="DOCKER_dom"/>
</dbReference>
<keyword evidence="1" id="KW-0597">Phosphoprotein</keyword>
<evidence type="ECO:0000256" key="2">
    <source>
        <dbReference type="ARBA" id="ARBA00022658"/>
    </source>
</evidence>
<feature type="region of interest" description="Disordered" evidence="4">
    <location>
        <begin position="2057"/>
        <end position="2079"/>
    </location>
</feature>
<dbReference type="EMBL" id="JAODUP010000357">
    <property type="protein sequence ID" value="KAK2151603.1"/>
    <property type="molecule type" value="Genomic_DNA"/>
</dbReference>
<dbReference type="InterPro" id="IPR043161">
    <property type="entry name" value="DOCK_C_lobe_A"/>
</dbReference>
<dbReference type="InterPro" id="IPR046773">
    <property type="entry name" value="DOCKER_Lobe_C"/>
</dbReference>
<dbReference type="InterPro" id="IPR026791">
    <property type="entry name" value="DOCK"/>
</dbReference>
<comment type="caution">
    <text evidence="7">The sequence shown here is derived from an EMBL/GenBank/DDBJ whole genome shotgun (WGS) entry which is preliminary data.</text>
</comment>
<dbReference type="FunFam" id="1.25.40.410:FF:000002">
    <property type="entry name" value="Dedicator of cytokinesis protein 7"/>
    <property type="match status" value="1"/>
</dbReference>